<evidence type="ECO:0000313" key="2">
    <source>
        <dbReference type="EMBL" id="SDG23748.1"/>
    </source>
</evidence>
<dbReference type="RefSeq" id="WP_139172608.1">
    <property type="nucleotide sequence ID" value="NZ_FNCI01000007.1"/>
</dbReference>
<organism evidence="2 3">
    <name type="scientific">Onishia taeanensis</name>
    <dbReference type="NCBI Taxonomy" id="284577"/>
    <lineage>
        <taxon>Bacteria</taxon>
        <taxon>Pseudomonadati</taxon>
        <taxon>Pseudomonadota</taxon>
        <taxon>Gammaproteobacteria</taxon>
        <taxon>Oceanospirillales</taxon>
        <taxon>Halomonadaceae</taxon>
        <taxon>Onishia</taxon>
    </lineage>
</organism>
<dbReference type="AlphaFoldDB" id="A0A1G7SL91"/>
<gene>
    <name evidence="2" type="ORF">SAMN05216571_1076</name>
</gene>
<dbReference type="OrthoDB" id="6943389at2"/>
<proteinExistence type="predicted"/>
<dbReference type="EMBL" id="FNCI01000007">
    <property type="protein sequence ID" value="SDG23748.1"/>
    <property type="molecule type" value="Genomic_DNA"/>
</dbReference>
<dbReference type="Pfam" id="PF25678">
    <property type="entry name" value="DUF7946"/>
    <property type="match status" value="1"/>
</dbReference>
<protein>
    <recommendedName>
        <fullName evidence="1">DUF7946 domain-containing protein</fullName>
    </recommendedName>
</protein>
<dbReference type="Proteomes" id="UP000198641">
    <property type="component" value="Unassembled WGS sequence"/>
</dbReference>
<dbReference type="InterPro" id="IPR057706">
    <property type="entry name" value="DUF7946"/>
</dbReference>
<keyword evidence="3" id="KW-1185">Reference proteome</keyword>
<sequence length="274" mass="31018">MKSNDNFPQGSIVMPVRLKYEGGVFDENMSELYDGVTSLDGFSKMIHIVTHAYINEEVIRQATALKGARIYRRASKPGSFVEVINVVLEHPLETMTAKMVYDGFYDFLKYSGSKVVGKVVEAKTRRVKKLVKREPFISSLCDSMRKPVKEMHRPIKKNNNVTIGVGKERSMLINYDYQSLGFLQNELLLEMEYGLLCNVTKMNALSPHGRLYLDELGRTVAYEADETLSFAEGLMLSKSLDDTKNETGNKICVDVRKLVDGEGKIIKVYVYSVK</sequence>
<name>A0A1G7SL91_9GAMM</name>
<reference evidence="2 3" key="1">
    <citation type="submission" date="2016-10" db="EMBL/GenBank/DDBJ databases">
        <authorList>
            <person name="de Groot N.N."/>
        </authorList>
    </citation>
    <scope>NUCLEOTIDE SEQUENCE [LARGE SCALE GENOMIC DNA]</scope>
    <source>
        <strain evidence="2 3">BH539</strain>
    </source>
</reference>
<feature type="domain" description="DUF7946" evidence="1">
    <location>
        <begin position="17"/>
        <end position="173"/>
    </location>
</feature>
<evidence type="ECO:0000259" key="1">
    <source>
        <dbReference type="Pfam" id="PF25678"/>
    </source>
</evidence>
<accession>A0A1G7SL91</accession>
<evidence type="ECO:0000313" key="3">
    <source>
        <dbReference type="Proteomes" id="UP000198641"/>
    </source>
</evidence>